<dbReference type="GO" id="GO:0009297">
    <property type="term" value="P:pilus assembly"/>
    <property type="evidence" value="ECO:0007669"/>
    <property type="project" value="InterPro"/>
</dbReference>
<organism evidence="13 14">
    <name type="scientific">Yersinia enterocolitica serotype O:8 / biotype 1B (strain NCTC 13174 / 8081)</name>
    <dbReference type="NCBI Taxonomy" id="393305"/>
    <lineage>
        <taxon>Bacteria</taxon>
        <taxon>Pseudomonadati</taxon>
        <taxon>Pseudomonadota</taxon>
        <taxon>Gammaproteobacteria</taxon>
        <taxon>Enterobacterales</taxon>
        <taxon>Yersiniaceae</taxon>
        <taxon>Yersinia</taxon>
    </lineage>
</organism>
<keyword evidence="8 10" id="KW-0472">Membrane</keyword>
<dbReference type="HOGENOM" id="CLU_009120_3_1_6"/>
<proteinExistence type="inferred from homology"/>
<dbReference type="PANTHER" id="PTHR30451:SF21">
    <property type="entry name" value="FIMBRIAL USHER DOMAIN-CONTAINING PROTEIN YDET-RELATED"/>
    <property type="match status" value="1"/>
</dbReference>
<dbReference type="FunFam" id="2.60.40.2610:FF:000001">
    <property type="entry name" value="Outer membrane fimbrial usher protein"/>
    <property type="match status" value="1"/>
</dbReference>
<dbReference type="InterPro" id="IPR042186">
    <property type="entry name" value="FimD_plug_dom"/>
</dbReference>
<evidence type="ECO:0000256" key="9">
    <source>
        <dbReference type="ARBA" id="ARBA00023237"/>
    </source>
</evidence>
<dbReference type="InterPro" id="IPR000015">
    <property type="entry name" value="Fimb_usher"/>
</dbReference>
<dbReference type="Gene3D" id="2.60.40.2070">
    <property type="match status" value="1"/>
</dbReference>
<dbReference type="GO" id="GO:0015473">
    <property type="term" value="F:fimbrial usher porin activity"/>
    <property type="evidence" value="ECO:0007669"/>
    <property type="project" value="InterPro"/>
</dbReference>
<dbReference type="SUPFAM" id="SSF141729">
    <property type="entry name" value="FimD N-terminal domain-like"/>
    <property type="match status" value="1"/>
</dbReference>
<comment type="subcellular location">
    <subcellularLocation>
        <location evidence="1 10">Cell outer membrane</location>
        <topology evidence="1 10">Multi-pass membrane protein</topology>
    </subcellularLocation>
</comment>
<dbReference type="Gene3D" id="2.60.40.3110">
    <property type="match status" value="1"/>
</dbReference>
<dbReference type="InterPro" id="IPR043142">
    <property type="entry name" value="PapC-like_C_sf"/>
</dbReference>
<dbReference type="PATRIC" id="fig|393305.7.peg.1213"/>
<dbReference type="PROSITE" id="PS01151">
    <property type="entry name" value="FIMBRIAL_USHER"/>
    <property type="match status" value="1"/>
</dbReference>
<protein>
    <submittedName>
        <fullName evidence="13">Outer membrane usher protein</fullName>
    </submittedName>
</protein>
<gene>
    <name evidence="13" type="ordered locus">YE1112</name>
</gene>
<keyword evidence="7" id="KW-0732">Signal</keyword>
<evidence type="ECO:0000256" key="8">
    <source>
        <dbReference type="ARBA" id="ARBA00023136"/>
    </source>
</evidence>
<evidence type="ECO:0000256" key="6">
    <source>
        <dbReference type="ARBA" id="ARBA00022692"/>
    </source>
</evidence>
<comment type="similarity">
    <text evidence="2 10">Belongs to the fimbrial export usher family.</text>
</comment>
<evidence type="ECO:0000256" key="10">
    <source>
        <dbReference type="RuleBase" id="RU003884"/>
    </source>
</evidence>
<dbReference type="FunFam" id="2.60.40.3110:FF:000001">
    <property type="entry name" value="Putative fimbrial outer membrane usher"/>
    <property type="match status" value="1"/>
</dbReference>
<evidence type="ECO:0000256" key="1">
    <source>
        <dbReference type="ARBA" id="ARBA00004571"/>
    </source>
</evidence>
<accession>A1JKX5</accession>
<evidence type="ECO:0000259" key="12">
    <source>
        <dbReference type="Pfam" id="PF13954"/>
    </source>
</evidence>
<keyword evidence="3 10" id="KW-0813">Transport</keyword>
<evidence type="ECO:0000256" key="5">
    <source>
        <dbReference type="ARBA" id="ARBA00022558"/>
    </source>
</evidence>
<dbReference type="InterPro" id="IPR025885">
    <property type="entry name" value="PapC_N"/>
</dbReference>
<dbReference type="InterPro" id="IPR037224">
    <property type="entry name" value="PapC_N_sf"/>
</dbReference>
<dbReference type="OrthoDB" id="6554712at2"/>
<feature type="domain" description="PapC-like C-terminal" evidence="11">
    <location>
        <begin position="774"/>
        <end position="840"/>
    </location>
</feature>
<name>A1JKX5_YERE8</name>
<evidence type="ECO:0000256" key="2">
    <source>
        <dbReference type="ARBA" id="ARBA00008064"/>
    </source>
</evidence>
<reference evidence="13 14" key="1">
    <citation type="journal article" date="2006" name="PLoS Genet.">
        <title>The complete genome sequence and comparative genome analysis of the high pathogenicity Yersinia enterocolitica strain 8081.</title>
        <authorList>
            <person name="Thomson N.R."/>
            <person name="Howard S."/>
            <person name="Wren B.W."/>
            <person name="Holden M.T.G."/>
            <person name="Crossman L."/>
            <person name="Challis G.L."/>
            <person name="Churcher C."/>
            <person name="Mungall K."/>
            <person name="Brooks K."/>
            <person name="Chillingworth T."/>
            <person name="Feltwell T."/>
            <person name="Abdellah Z."/>
            <person name="Hauser H."/>
            <person name="Jagels K."/>
            <person name="Maddison M."/>
            <person name="Moule S."/>
            <person name="Sanders M."/>
            <person name="Whitehead S."/>
            <person name="Quail M.A."/>
            <person name="Dougan G."/>
            <person name="Parkhill J."/>
            <person name="Prentice M.B."/>
        </authorList>
    </citation>
    <scope>NUCLEOTIDE SEQUENCE [LARGE SCALE GENOMIC DNA]</scope>
    <source>
        <strain evidence="14">NCTC 13174 / 8081</strain>
    </source>
</reference>
<evidence type="ECO:0000256" key="7">
    <source>
        <dbReference type="ARBA" id="ARBA00022729"/>
    </source>
</evidence>
<evidence type="ECO:0000313" key="13">
    <source>
        <dbReference type="EMBL" id="CAL11208.1"/>
    </source>
</evidence>
<keyword evidence="6 10" id="KW-0812">Transmembrane</keyword>
<dbReference type="InterPro" id="IPR025949">
    <property type="entry name" value="PapC-like_C"/>
</dbReference>
<dbReference type="Pfam" id="PF00577">
    <property type="entry name" value="Usher"/>
    <property type="match status" value="1"/>
</dbReference>
<dbReference type="AlphaFoldDB" id="A1JKX5"/>
<evidence type="ECO:0000256" key="4">
    <source>
        <dbReference type="ARBA" id="ARBA00022452"/>
    </source>
</evidence>
<sequence>MAALPMLPLPPYKSGLTTMTQLHFALPPARRALGLAIQLALGLTALSAPAWAEDYFNPSSLEIKDASYAAIDLSIFSQSGAQLPGTYRVDIYLNGQQIETRDVTFIADNGSLLAEITPQQLADLGVKVAAFPALQQQPADLPVTQLGEFIPAASSSFDFNKQRLDVSIPQAALNSQARGYIDPKQWDQGIPALMVNYNLSGANSWQDNRPGSNSNHFLNLRSGLNWGPWRLRNYSTYSQSSNGEPQWNNLTNTLQRDIHAIKGQLTLGDSYTPGDILSGVPFRGAQLASDDSMLPDSLRGFAPVVRGIADSNAQVTIRQNNNVIYQTYVPPGAFEINDLFPTSSSGDLEVTIKETDGRERSFKQAFSSAPIMQREGSLKYALSAGQYRGGGNGSPTPNFAQTSLAYGMPYGFTLYNGLLISSDYQAGALGVGIGLGSMGSVSADVTQAKTTFSDQTTRQGQSYRLQYAKSITATGTNFSLGSHRYSTEGFYDFSEANQLSDVGSIHSLGRNNNKRSRTQLHISQSLNDFGSLYLSAYQQDYWQRKGYERSATLGYNISLSGISYSLNYSYSQTPGQQQNDQRASLSVNIPLGRHNWANYSINTSKGGATSQQLGLSGSALADDNLSYNLQQSRSNHGGGNSGSLSSSYSGAYGQMNAGYSFGSNSRQLNYGLSGGVLAHPYGVTLSQSQSDTLVLVRAPGASGVGVGNGRGVKTDWRGYAVVPYASAYRQNSVALDTQSMGDSIDMDITSQNVVPTRGAVVLANFQPRLGSRVLINLSYQGKPVPFGAMASLQDDGADSNSIVGDGGQVYLSGVPDNGNLLVQWGNQEKQQCQVKFTLPAADTNTTSAVRILDAVCR</sequence>
<evidence type="ECO:0000256" key="3">
    <source>
        <dbReference type="ARBA" id="ARBA00022448"/>
    </source>
</evidence>
<evidence type="ECO:0000313" key="14">
    <source>
        <dbReference type="Proteomes" id="UP000000642"/>
    </source>
</evidence>
<dbReference type="Pfam" id="PF13953">
    <property type="entry name" value="PapC_C"/>
    <property type="match status" value="1"/>
</dbReference>
<dbReference type="KEGG" id="yen:YE1112"/>
<dbReference type="eggNOG" id="COG3188">
    <property type="taxonomic scope" value="Bacteria"/>
</dbReference>
<feature type="domain" description="PapC N-terminal" evidence="12">
    <location>
        <begin position="55"/>
        <end position="200"/>
    </location>
</feature>
<keyword evidence="9 10" id="KW-0998">Cell outer membrane</keyword>
<dbReference type="PANTHER" id="PTHR30451">
    <property type="entry name" value="OUTER MEMBRANE USHER PROTEIN"/>
    <property type="match status" value="1"/>
</dbReference>
<dbReference type="Pfam" id="PF13954">
    <property type="entry name" value="PapC_N"/>
    <property type="match status" value="1"/>
</dbReference>
<dbReference type="Gene3D" id="3.10.20.410">
    <property type="match status" value="1"/>
</dbReference>
<dbReference type="Proteomes" id="UP000000642">
    <property type="component" value="Chromosome"/>
</dbReference>
<evidence type="ECO:0000259" key="11">
    <source>
        <dbReference type="Pfam" id="PF13953"/>
    </source>
</evidence>
<dbReference type="GO" id="GO:0009279">
    <property type="term" value="C:cell outer membrane"/>
    <property type="evidence" value="ECO:0007669"/>
    <property type="project" value="UniProtKB-SubCell"/>
</dbReference>
<dbReference type="EMBL" id="AM286415">
    <property type="protein sequence ID" value="CAL11208.1"/>
    <property type="molecule type" value="Genomic_DNA"/>
</dbReference>
<keyword evidence="4" id="KW-1134">Transmembrane beta strand</keyword>
<dbReference type="InterPro" id="IPR018030">
    <property type="entry name" value="Fimbrial_membr_usher_CS"/>
</dbReference>
<dbReference type="Gene3D" id="2.60.40.2610">
    <property type="entry name" value="Outer membrane usher protein FimD, plug domain"/>
    <property type="match status" value="1"/>
</dbReference>
<keyword evidence="5 10" id="KW-1029">Fimbrium biogenesis</keyword>